<evidence type="ECO:0000313" key="2">
    <source>
        <dbReference type="EMBL" id="MBP2327486.1"/>
    </source>
</evidence>
<dbReference type="RefSeq" id="WP_209644426.1">
    <property type="nucleotide sequence ID" value="NZ_JAGINW010000001.1"/>
</dbReference>
<sequence length="90" mass="9711">MRRALVTAVLGGALAVGGMGMTAHAAEAAPSSKVSASETTAQILASWHFYRAYWTLGACAAEGNALGGTYKCEYKRGSDGRLKWFLYRWY</sequence>
<evidence type="ECO:0000256" key="1">
    <source>
        <dbReference type="SAM" id="SignalP"/>
    </source>
</evidence>
<reference evidence="2 3" key="1">
    <citation type="submission" date="2021-03" db="EMBL/GenBank/DDBJ databases">
        <title>Sequencing the genomes of 1000 actinobacteria strains.</title>
        <authorList>
            <person name="Klenk H.-P."/>
        </authorList>
    </citation>
    <scope>NUCLEOTIDE SEQUENCE [LARGE SCALE GENOMIC DNA]</scope>
    <source>
        <strain evidence="2 3">DSM 46670</strain>
    </source>
</reference>
<comment type="caution">
    <text evidence="2">The sequence shown here is derived from an EMBL/GenBank/DDBJ whole genome shotgun (WGS) entry which is preliminary data.</text>
</comment>
<dbReference type="Proteomes" id="UP001519332">
    <property type="component" value="Unassembled WGS sequence"/>
</dbReference>
<protein>
    <submittedName>
        <fullName evidence="2">Uncharacterized protein</fullName>
    </submittedName>
</protein>
<dbReference type="EMBL" id="JAGINW010000001">
    <property type="protein sequence ID" value="MBP2327486.1"/>
    <property type="molecule type" value="Genomic_DNA"/>
</dbReference>
<keyword evidence="3" id="KW-1185">Reference proteome</keyword>
<keyword evidence="1" id="KW-0732">Signal</keyword>
<evidence type="ECO:0000313" key="3">
    <source>
        <dbReference type="Proteomes" id="UP001519332"/>
    </source>
</evidence>
<gene>
    <name evidence="2" type="ORF">JOF56_007871</name>
</gene>
<organism evidence="2 3">
    <name type="scientific">Kibdelosporangium banguiense</name>
    <dbReference type="NCBI Taxonomy" id="1365924"/>
    <lineage>
        <taxon>Bacteria</taxon>
        <taxon>Bacillati</taxon>
        <taxon>Actinomycetota</taxon>
        <taxon>Actinomycetes</taxon>
        <taxon>Pseudonocardiales</taxon>
        <taxon>Pseudonocardiaceae</taxon>
        <taxon>Kibdelosporangium</taxon>
    </lineage>
</organism>
<feature type="signal peptide" evidence="1">
    <location>
        <begin position="1"/>
        <end position="25"/>
    </location>
</feature>
<proteinExistence type="predicted"/>
<feature type="chain" id="PRO_5046189052" evidence="1">
    <location>
        <begin position="26"/>
        <end position="90"/>
    </location>
</feature>
<accession>A0ABS4TSU8</accession>
<name>A0ABS4TSU8_9PSEU</name>